<feature type="domain" description="Outer membrane protein beta-barrel" evidence="3">
    <location>
        <begin position="8"/>
        <end position="193"/>
    </location>
</feature>
<keyword evidence="5" id="KW-1185">Reference proteome</keyword>
<evidence type="ECO:0000313" key="5">
    <source>
        <dbReference type="Proteomes" id="UP000615593"/>
    </source>
</evidence>
<gene>
    <name evidence="4" type="ORF">GCM10008088_12310</name>
</gene>
<dbReference type="Pfam" id="PF13505">
    <property type="entry name" value="OMP_b-brl"/>
    <property type="match status" value="1"/>
</dbReference>
<evidence type="ECO:0000256" key="1">
    <source>
        <dbReference type="ARBA" id="ARBA00022729"/>
    </source>
</evidence>
<feature type="signal peptide" evidence="2">
    <location>
        <begin position="1"/>
        <end position="20"/>
    </location>
</feature>
<proteinExistence type="predicted"/>
<dbReference type="RefSeq" id="WP_027884122.1">
    <property type="nucleotide sequence ID" value="NZ_BMWY01000003.1"/>
</dbReference>
<dbReference type="SUPFAM" id="SSF56925">
    <property type="entry name" value="OMPA-like"/>
    <property type="match status" value="1"/>
</dbReference>
<sequence>MKKFLLIAAIAVCGMTSVNAQTEKGNWTFGGSSTFSFNSNTQKSEFDGDELEGETKISNINFSADAGYFVIDNLSVGLEFMVSSSKETYEESGDESEFKSSSFAVLPQATYFFRSDSDIAPFVGAKVGYMSAGGEEDINKYSGLAFGANAGLAYFINSNVSIDLMVEYLNASLSNKEESDFVQKNSAIGAGIGFSIYF</sequence>
<evidence type="ECO:0000259" key="3">
    <source>
        <dbReference type="Pfam" id="PF13505"/>
    </source>
</evidence>
<evidence type="ECO:0000256" key="2">
    <source>
        <dbReference type="SAM" id="SignalP"/>
    </source>
</evidence>
<dbReference type="EMBL" id="BMWY01000003">
    <property type="protein sequence ID" value="GGZ52235.1"/>
    <property type="molecule type" value="Genomic_DNA"/>
</dbReference>
<accession>A0ABQ3BN20</accession>
<dbReference type="Gene3D" id="2.40.160.20">
    <property type="match status" value="1"/>
</dbReference>
<feature type="chain" id="PRO_5046816530" description="Outer membrane protein beta-barrel domain-containing protein" evidence="2">
    <location>
        <begin position="21"/>
        <end position="198"/>
    </location>
</feature>
<comment type="caution">
    <text evidence="4">The sequence shown here is derived from an EMBL/GenBank/DDBJ whole genome shotgun (WGS) entry which is preliminary data.</text>
</comment>
<organism evidence="4 5">
    <name type="scientific">Mesonia mobilis</name>
    <dbReference type="NCBI Taxonomy" id="369791"/>
    <lineage>
        <taxon>Bacteria</taxon>
        <taxon>Pseudomonadati</taxon>
        <taxon>Bacteroidota</taxon>
        <taxon>Flavobacteriia</taxon>
        <taxon>Flavobacteriales</taxon>
        <taxon>Flavobacteriaceae</taxon>
        <taxon>Mesonia</taxon>
    </lineage>
</organism>
<dbReference type="InterPro" id="IPR011250">
    <property type="entry name" value="OMP/PagP_B-barrel"/>
</dbReference>
<dbReference type="GeneID" id="94368895"/>
<protein>
    <recommendedName>
        <fullName evidence="3">Outer membrane protein beta-barrel domain-containing protein</fullName>
    </recommendedName>
</protein>
<keyword evidence="1 2" id="KW-0732">Signal</keyword>
<name>A0ABQ3BN20_9FLAO</name>
<evidence type="ECO:0000313" key="4">
    <source>
        <dbReference type="EMBL" id="GGZ52235.1"/>
    </source>
</evidence>
<reference evidence="5" key="1">
    <citation type="journal article" date="2019" name="Int. J. Syst. Evol. Microbiol.">
        <title>The Global Catalogue of Microorganisms (GCM) 10K type strain sequencing project: providing services to taxonomists for standard genome sequencing and annotation.</title>
        <authorList>
            <consortium name="The Broad Institute Genomics Platform"/>
            <consortium name="The Broad Institute Genome Sequencing Center for Infectious Disease"/>
            <person name="Wu L."/>
            <person name="Ma J."/>
        </authorList>
    </citation>
    <scope>NUCLEOTIDE SEQUENCE [LARGE SCALE GENOMIC DNA]</scope>
    <source>
        <strain evidence="5">KCTC 12708</strain>
    </source>
</reference>
<dbReference type="InterPro" id="IPR027385">
    <property type="entry name" value="Beta-barrel_OMP"/>
</dbReference>
<dbReference type="Proteomes" id="UP000615593">
    <property type="component" value="Unassembled WGS sequence"/>
</dbReference>